<gene>
    <name evidence="2" type="ORF">L596_021859</name>
</gene>
<dbReference type="EMBL" id="AZBU02000007">
    <property type="protein sequence ID" value="TKR69745.1"/>
    <property type="molecule type" value="Genomic_DNA"/>
</dbReference>
<dbReference type="Proteomes" id="UP000298663">
    <property type="component" value="Unassembled WGS sequence"/>
</dbReference>
<proteinExistence type="predicted"/>
<protein>
    <submittedName>
        <fullName evidence="2">Uncharacterized protein</fullName>
    </submittedName>
</protein>
<accession>A0A4V6A014</accession>
<name>A0A4V6A014_STECR</name>
<dbReference type="AlphaFoldDB" id="A0A4V6A014"/>
<sequence>MTVDLLKLKSNPRAPGQVEELQRSTLPWEGSTLSSEGLRAAPDAPDGFGNRSSCSGHGADSVGRPATMNLDFPSLVGPLPGKWDPFEG</sequence>
<evidence type="ECO:0000256" key="1">
    <source>
        <dbReference type="SAM" id="MobiDB-lite"/>
    </source>
</evidence>
<evidence type="ECO:0000313" key="3">
    <source>
        <dbReference type="Proteomes" id="UP000298663"/>
    </source>
</evidence>
<comment type="caution">
    <text evidence="2">The sequence shown here is derived from an EMBL/GenBank/DDBJ whole genome shotgun (WGS) entry which is preliminary data.</text>
</comment>
<reference evidence="2 3" key="2">
    <citation type="journal article" date="2019" name="G3 (Bethesda)">
        <title>Hybrid Assembly of the Genome of the Entomopathogenic Nematode Steinernema carpocapsae Identifies the X-Chromosome.</title>
        <authorList>
            <person name="Serra L."/>
            <person name="Macchietto M."/>
            <person name="Macias-Munoz A."/>
            <person name="McGill C.J."/>
            <person name="Rodriguez I.M."/>
            <person name="Rodriguez B."/>
            <person name="Murad R."/>
            <person name="Mortazavi A."/>
        </authorList>
    </citation>
    <scope>NUCLEOTIDE SEQUENCE [LARGE SCALE GENOMIC DNA]</scope>
    <source>
        <strain evidence="2 3">ALL</strain>
    </source>
</reference>
<reference evidence="2 3" key="1">
    <citation type="journal article" date="2015" name="Genome Biol.">
        <title>Comparative genomics of Steinernema reveals deeply conserved gene regulatory networks.</title>
        <authorList>
            <person name="Dillman A.R."/>
            <person name="Macchietto M."/>
            <person name="Porter C.F."/>
            <person name="Rogers A."/>
            <person name="Williams B."/>
            <person name="Antoshechkin I."/>
            <person name="Lee M.M."/>
            <person name="Goodwin Z."/>
            <person name="Lu X."/>
            <person name="Lewis E.E."/>
            <person name="Goodrich-Blair H."/>
            <person name="Stock S.P."/>
            <person name="Adams B.J."/>
            <person name="Sternberg P.W."/>
            <person name="Mortazavi A."/>
        </authorList>
    </citation>
    <scope>NUCLEOTIDE SEQUENCE [LARGE SCALE GENOMIC DNA]</scope>
    <source>
        <strain evidence="2 3">ALL</strain>
    </source>
</reference>
<feature type="region of interest" description="Disordered" evidence="1">
    <location>
        <begin position="1"/>
        <end position="88"/>
    </location>
</feature>
<evidence type="ECO:0000313" key="2">
    <source>
        <dbReference type="EMBL" id="TKR69745.1"/>
    </source>
</evidence>
<keyword evidence="3" id="KW-1185">Reference proteome</keyword>
<organism evidence="2 3">
    <name type="scientific">Steinernema carpocapsae</name>
    <name type="common">Entomopathogenic nematode</name>
    <dbReference type="NCBI Taxonomy" id="34508"/>
    <lineage>
        <taxon>Eukaryota</taxon>
        <taxon>Metazoa</taxon>
        <taxon>Ecdysozoa</taxon>
        <taxon>Nematoda</taxon>
        <taxon>Chromadorea</taxon>
        <taxon>Rhabditida</taxon>
        <taxon>Tylenchina</taxon>
        <taxon>Panagrolaimomorpha</taxon>
        <taxon>Strongyloidoidea</taxon>
        <taxon>Steinernematidae</taxon>
        <taxon>Steinernema</taxon>
    </lineage>
</organism>